<dbReference type="EMBL" id="CP022188">
    <property type="protein sequence ID" value="AWI81441.1"/>
    <property type="molecule type" value="Genomic_DNA"/>
</dbReference>
<name>A0A2U8H6I1_9RHOO</name>
<proteinExistence type="predicted"/>
<evidence type="ECO:0008006" key="4">
    <source>
        <dbReference type="Google" id="ProtNLM"/>
    </source>
</evidence>
<keyword evidence="1" id="KW-1133">Transmembrane helix</keyword>
<evidence type="ECO:0000256" key="1">
    <source>
        <dbReference type="SAM" id="Phobius"/>
    </source>
</evidence>
<dbReference type="PANTHER" id="PTHR42910:SF1">
    <property type="entry name" value="MAJOR FACILITATOR SUPERFAMILY (MFS) PROFILE DOMAIN-CONTAINING PROTEIN"/>
    <property type="match status" value="1"/>
</dbReference>
<evidence type="ECO:0000313" key="2">
    <source>
        <dbReference type="EMBL" id="AWI81441.1"/>
    </source>
</evidence>
<accession>A0A2U8H6I1</accession>
<sequence length="79" mass="8480">MVLGQREIYALDPAIRNRLNALYMTSIFVGGAAGSAMASVLYEHGGWMWVSAIGSVFPLVALVHFLVRDMAGVKGRVGI</sequence>
<keyword evidence="1" id="KW-0812">Transmembrane</keyword>
<feature type="transmembrane region" description="Helical" evidence="1">
    <location>
        <begin position="47"/>
        <end position="67"/>
    </location>
</feature>
<protein>
    <recommendedName>
        <fullName evidence="4">Major facilitator superfamily (MFS) profile domain-containing protein</fullName>
    </recommendedName>
</protein>
<gene>
    <name evidence="2" type="ORF">CEW87_19975</name>
</gene>
<dbReference type="Gene3D" id="1.20.1250.20">
    <property type="entry name" value="MFS general substrate transporter like domains"/>
    <property type="match status" value="1"/>
</dbReference>
<feature type="transmembrane region" description="Helical" evidence="1">
    <location>
        <begin position="21"/>
        <end position="41"/>
    </location>
</feature>
<dbReference type="PANTHER" id="PTHR42910">
    <property type="entry name" value="TRANSPORTER SCO4007-RELATED"/>
    <property type="match status" value="1"/>
</dbReference>
<evidence type="ECO:0000313" key="3">
    <source>
        <dbReference type="Proteomes" id="UP000244902"/>
    </source>
</evidence>
<dbReference type="SUPFAM" id="SSF103473">
    <property type="entry name" value="MFS general substrate transporter"/>
    <property type="match status" value="1"/>
</dbReference>
<keyword evidence="1" id="KW-0472">Membrane</keyword>
<reference evidence="2 3" key="1">
    <citation type="submission" date="2017-06" db="EMBL/GenBank/DDBJ databases">
        <title>Azoarcus sp. TSNA42 complete genome sequence.</title>
        <authorList>
            <person name="Woo J.-H."/>
            <person name="Kim H.-S."/>
        </authorList>
    </citation>
    <scope>NUCLEOTIDE SEQUENCE [LARGE SCALE GENOMIC DNA]</scope>
    <source>
        <strain evidence="2 3">TSNA42</strain>
    </source>
</reference>
<dbReference type="AlphaFoldDB" id="A0A2U8H6I1"/>
<organism evidence="2 3">
    <name type="scientific">Parazoarcus communis</name>
    <dbReference type="NCBI Taxonomy" id="41977"/>
    <lineage>
        <taxon>Bacteria</taxon>
        <taxon>Pseudomonadati</taxon>
        <taxon>Pseudomonadota</taxon>
        <taxon>Betaproteobacteria</taxon>
        <taxon>Rhodocyclales</taxon>
        <taxon>Zoogloeaceae</taxon>
        <taxon>Parazoarcus</taxon>
    </lineage>
</organism>
<dbReference type="Proteomes" id="UP000244902">
    <property type="component" value="Chromosome"/>
</dbReference>
<dbReference type="InterPro" id="IPR036259">
    <property type="entry name" value="MFS_trans_sf"/>
</dbReference>